<feature type="domain" description="Myb-like" evidence="5">
    <location>
        <begin position="673"/>
        <end position="729"/>
    </location>
</feature>
<keyword evidence="8" id="KW-1185">Reference proteome</keyword>
<feature type="compositionally biased region" description="Polar residues" evidence="4">
    <location>
        <begin position="810"/>
        <end position="825"/>
    </location>
</feature>
<feature type="compositionally biased region" description="Low complexity" evidence="4">
    <location>
        <begin position="97"/>
        <end position="107"/>
    </location>
</feature>
<dbReference type="PROSITE" id="PS50090">
    <property type="entry name" value="MYB_LIKE"/>
    <property type="match status" value="1"/>
</dbReference>
<reference evidence="7" key="1">
    <citation type="submission" date="2023-06" db="EMBL/GenBank/DDBJ databases">
        <authorList>
            <person name="Noh H."/>
        </authorList>
    </citation>
    <scope>NUCLEOTIDE SEQUENCE</scope>
    <source>
        <strain evidence="7">DUCC20226</strain>
    </source>
</reference>
<dbReference type="GO" id="GO:0003691">
    <property type="term" value="F:double-stranded telomeric DNA binding"/>
    <property type="evidence" value="ECO:0007669"/>
    <property type="project" value="TreeGrafter"/>
</dbReference>
<evidence type="ECO:0000259" key="5">
    <source>
        <dbReference type="PROSITE" id="PS50090"/>
    </source>
</evidence>
<evidence type="ECO:0000256" key="2">
    <source>
        <dbReference type="ARBA" id="ARBA00023242"/>
    </source>
</evidence>
<dbReference type="InterPro" id="IPR009057">
    <property type="entry name" value="Homeodomain-like_sf"/>
</dbReference>
<evidence type="ECO:0000256" key="3">
    <source>
        <dbReference type="ARBA" id="ARBA00023306"/>
    </source>
</evidence>
<dbReference type="Gene3D" id="1.10.10.60">
    <property type="entry name" value="Homeodomain-like"/>
    <property type="match status" value="1"/>
</dbReference>
<dbReference type="InterPro" id="IPR017930">
    <property type="entry name" value="Myb_dom"/>
</dbReference>
<dbReference type="SMART" id="SM00717">
    <property type="entry name" value="SANT"/>
    <property type="match status" value="1"/>
</dbReference>
<keyword evidence="2" id="KW-0539">Nucleus</keyword>
<dbReference type="AlphaFoldDB" id="A0AAD9W5V4"/>
<sequence length="1133" mass="120885">MFWSGKVVRRICGHLGLPRRISGQIECFLPTSHPTILATHAHPSTLTVPTPKTASFPCNGLLDDFRGCQEMADAAGSASPAPALATQPRSETPQNEPEPATESTTTTVKIEDAPQHLAAVSKTDPDGHPPPASQSPISSNVIKSETNGSPDAAAPAQEAACVIPTVAAAASTPSTIPTVAPPPNPVPAATPPAPLTTPAPAPAADTVTPAKRSRTPELGQELGADKKQKTEHVPDHDNQAADGLKAEAEASAEANANGDAVPSWDLESMLANALGAVNDAKGAGGADDPMDIDNLASSIPLSPPRRRLEKMKFIETPTYFSRSMGLPILGSLAVQILLALFQQPSEVTDKIIRDARTEGGKVYVALRATFMATLKLFTDSTAFLNADDLDIHDPGDRETIQMANLANMCASFYGPGGPTMATAHDYFLNIMIPENGMITEDISALYLDQKTQSFLAYANVMEDKESTRNSLMDKFFPKELEGKLRAYYRESDLNISGINEDDFVKPFTDRRNLLKAVGHDKEKRRQLEAKYQFATFLDNLSAFIRSNFESIVDYAEGHGFEIPNEPGEEEALLLEGVQPPSTYTGAFPGQKRPNGSELDSGYETTGLASLITEKLAPIDVNGYGQASAGTVDGTNLPPTQSLPTAVLYERARQAAVAKSSTAHARREGLHSTRRPWTPEEEKALMQGLDMVKGPHWSQILQLFGLNGTLSDILKDRTQVQLKDKARNLKLFFLKTNSEMPYYLQCVTGELKTRAPGQAARKEAEEQARQGAMNPSGGVQGHYASHYPNGATNGATTATHGPPAAVPPARPNQTIPNAHSSTSGVSSAQHYQPQQTYQQQQQTYQQNHQQHRPQQSQQASHAPSQITPSHQRQEPPVSRPLAQPSPHHQNIAPAPNHQQRPLQQAGTPTNPQYNTQQRRPAQQTTQTTPYQQPQQYAQPQPQRPAAMALTPRPGSASMPQQQARSPASVSVPAAPRPAPTGTAGPPTTSMPASAPGTTVTSGQAQAQAQVQPQSQPQAQAQTHIQTQAQSPAPKTVPTIMPAPPTPTPSPLTPTVASLAASPSLPPQKLPGQPVPPSQPAASAEVPKQTQPKDSLPAQTAELSAAPDTQAKAEDGGSTVDDEHLKNSLLAALNS</sequence>
<feature type="compositionally biased region" description="Basic and acidic residues" evidence="4">
    <location>
        <begin position="1109"/>
        <end position="1124"/>
    </location>
</feature>
<protein>
    <recommendedName>
        <fullName evidence="9">Telomeric DNA-binding factor trf1</fullName>
    </recommendedName>
</protein>
<feature type="region of interest" description="Disordered" evidence="4">
    <location>
        <begin position="72"/>
        <end position="156"/>
    </location>
</feature>
<evidence type="ECO:0008006" key="9">
    <source>
        <dbReference type="Google" id="ProtNLM"/>
    </source>
</evidence>
<keyword evidence="3" id="KW-0131">Cell cycle</keyword>
<dbReference type="Proteomes" id="UP001265746">
    <property type="component" value="Unassembled WGS sequence"/>
</dbReference>
<evidence type="ECO:0000256" key="4">
    <source>
        <dbReference type="SAM" id="MobiDB-lite"/>
    </source>
</evidence>
<dbReference type="PANTHER" id="PTHR47807:SF1">
    <property type="entry name" value="PROTEIN TBF1"/>
    <property type="match status" value="1"/>
</dbReference>
<dbReference type="PANTHER" id="PTHR47807">
    <property type="entry name" value="PROTEIN TBF1"/>
    <property type="match status" value="1"/>
</dbReference>
<feature type="compositionally biased region" description="Pro residues" evidence="4">
    <location>
        <begin position="1062"/>
        <end position="1077"/>
    </location>
</feature>
<dbReference type="GO" id="GO:0042803">
    <property type="term" value="F:protein homodimerization activity"/>
    <property type="evidence" value="ECO:0007669"/>
    <property type="project" value="InterPro"/>
</dbReference>
<dbReference type="GO" id="GO:0010833">
    <property type="term" value="P:telomere maintenance via telomere lengthening"/>
    <property type="evidence" value="ECO:0007669"/>
    <property type="project" value="TreeGrafter"/>
</dbReference>
<dbReference type="SUPFAM" id="SSF46689">
    <property type="entry name" value="Homeodomain-like"/>
    <property type="match status" value="1"/>
</dbReference>
<comment type="caution">
    <text evidence="7">The sequence shown here is derived from an EMBL/GenBank/DDBJ whole genome shotgun (WGS) entry which is preliminary data.</text>
</comment>
<evidence type="ECO:0000313" key="7">
    <source>
        <dbReference type="EMBL" id="KAK2607927.1"/>
    </source>
</evidence>
<feature type="compositionally biased region" description="Pro residues" evidence="4">
    <location>
        <begin position="1039"/>
        <end position="1050"/>
    </location>
</feature>
<evidence type="ECO:0000259" key="6">
    <source>
        <dbReference type="PROSITE" id="PS51294"/>
    </source>
</evidence>
<evidence type="ECO:0000256" key="1">
    <source>
        <dbReference type="ARBA" id="ARBA00023125"/>
    </source>
</evidence>
<dbReference type="InterPro" id="IPR052833">
    <property type="entry name" value="Telomeric_DNA-bd_trans-reg"/>
</dbReference>
<dbReference type="EMBL" id="JAUJFL010000003">
    <property type="protein sequence ID" value="KAK2607927.1"/>
    <property type="molecule type" value="Genomic_DNA"/>
</dbReference>
<accession>A0AAD9W5V4</accession>
<feature type="compositionally biased region" description="Polar residues" evidence="4">
    <location>
        <begin position="134"/>
        <end position="149"/>
    </location>
</feature>
<gene>
    <name evidence="7" type="ORF">N8I77_006567</name>
</gene>
<feature type="domain" description="HTH myb-type" evidence="6">
    <location>
        <begin position="673"/>
        <end position="725"/>
    </location>
</feature>
<feature type="region of interest" description="Disordered" evidence="4">
    <location>
        <begin position="756"/>
        <end position="1133"/>
    </location>
</feature>
<feature type="region of interest" description="Disordered" evidence="4">
    <location>
        <begin position="174"/>
        <end position="239"/>
    </location>
</feature>
<feature type="compositionally biased region" description="Low complexity" evidence="4">
    <location>
        <begin position="962"/>
        <end position="1038"/>
    </location>
</feature>
<evidence type="ECO:0000313" key="8">
    <source>
        <dbReference type="Proteomes" id="UP001265746"/>
    </source>
</evidence>
<feature type="compositionally biased region" description="Basic and acidic residues" evidence="4">
    <location>
        <begin position="223"/>
        <end position="239"/>
    </location>
</feature>
<feature type="compositionally biased region" description="Pro residues" evidence="4">
    <location>
        <begin position="179"/>
        <end position="201"/>
    </location>
</feature>
<dbReference type="InterPro" id="IPR013867">
    <property type="entry name" value="Telomere_rpt-bd_fac_dimer_dom"/>
</dbReference>
<feature type="compositionally biased region" description="Low complexity" evidence="4">
    <location>
        <begin position="826"/>
        <end position="864"/>
    </location>
</feature>
<dbReference type="CDD" id="cd11660">
    <property type="entry name" value="SANT_TRF"/>
    <property type="match status" value="1"/>
</dbReference>
<feature type="compositionally biased region" description="Low complexity" evidence="4">
    <location>
        <begin position="914"/>
        <end position="945"/>
    </location>
</feature>
<proteinExistence type="predicted"/>
<dbReference type="Pfam" id="PF00249">
    <property type="entry name" value="Myb_DNA-binding"/>
    <property type="match status" value="1"/>
</dbReference>
<feature type="compositionally biased region" description="Low complexity" evidence="4">
    <location>
        <begin position="787"/>
        <end position="802"/>
    </location>
</feature>
<dbReference type="InterPro" id="IPR001005">
    <property type="entry name" value="SANT/Myb"/>
</dbReference>
<name>A0AAD9W5V4_PHOAM</name>
<feature type="compositionally biased region" description="Low complexity" evidence="4">
    <location>
        <begin position="72"/>
        <end position="85"/>
    </location>
</feature>
<keyword evidence="1" id="KW-0238">DNA-binding</keyword>
<organism evidence="7 8">
    <name type="scientific">Phomopsis amygdali</name>
    <name type="common">Fusicoccum amygdali</name>
    <dbReference type="NCBI Taxonomy" id="1214568"/>
    <lineage>
        <taxon>Eukaryota</taxon>
        <taxon>Fungi</taxon>
        <taxon>Dikarya</taxon>
        <taxon>Ascomycota</taxon>
        <taxon>Pezizomycotina</taxon>
        <taxon>Sordariomycetes</taxon>
        <taxon>Sordariomycetidae</taxon>
        <taxon>Diaporthales</taxon>
        <taxon>Diaporthaceae</taxon>
        <taxon>Diaporthe</taxon>
    </lineage>
</organism>
<dbReference type="FunFam" id="1.10.10.60:FF:000137">
    <property type="entry name" value="MYB DNA binding protein"/>
    <property type="match status" value="1"/>
</dbReference>
<dbReference type="PROSITE" id="PS51294">
    <property type="entry name" value="HTH_MYB"/>
    <property type="match status" value="1"/>
</dbReference>
<dbReference type="Pfam" id="PF08558">
    <property type="entry name" value="TRF"/>
    <property type="match status" value="1"/>
</dbReference>
<feature type="compositionally biased region" description="Polar residues" evidence="4">
    <location>
        <begin position="895"/>
        <end position="913"/>
    </location>
</feature>
<feature type="compositionally biased region" description="Polar residues" evidence="4">
    <location>
        <begin position="1086"/>
        <end position="1100"/>
    </location>
</feature>